<proteinExistence type="predicted"/>
<dbReference type="Pfam" id="PF09357">
    <property type="entry name" value="RteC"/>
    <property type="match status" value="1"/>
</dbReference>
<gene>
    <name evidence="1" type="ORF">H9W90_08705</name>
</gene>
<organism evidence="1 2">
    <name type="scientific">Polaribacter pectinis</name>
    <dbReference type="NCBI Taxonomy" id="2738844"/>
    <lineage>
        <taxon>Bacteria</taxon>
        <taxon>Pseudomonadati</taxon>
        <taxon>Bacteroidota</taxon>
        <taxon>Flavobacteriia</taxon>
        <taxon>Flavobacteriales</taxon>
        <taxon>Flavobacteriaceae</taxon>
    </lineage>
</organism>
<dbReference type="RefSeq" id="WP_187481235.1">
    <property type="nucleotide sequence ID" value="NZ_CP060695.1"/>
</dbReference>
<protein>
    <submittedName>
        <fullName evidence="1">RteC domain-containing protein</fullName>
    </submittedName>
</protein>
<keyword evidence="2" id="KW-1185">Reference proteome</keyword>
<dbReference type="EMBL" id="CP060695">
    <property type="protein sequence ID" value="QNM84291.1"/>
    <property type="molecule type" value="Genomic_DNA"/>
</dbReference>
<name>A0A7G9L6P2_9FLAO</name>
<dbReference type="Proteomes" id="UP000515808">
    <property type="component" value="Chromosome"/>
</dbReference>
<dbReference type="KEGG" id="ppec:H9W90_08705"/>
<evidence type="ECO:0000313" key="1">
    <source>
        <dbReference type="EMBL" id="QNM84291.1"/>
    </source>
</evidence>
<sequence>MKKGDKESSIEVLITNILLDIDRSSDRKISECKLDLATFNSKEKTLEYIELEKSTIRKSLKETPYKNRTSIDLYLEYLQQNPLDVILRRKAIKNFLYNCIILYGNDESAQTFFNSFNYRKQGKIEIVKSIVTRATLLEYNAFLNNERNKVNEENFEGIISHNNQLEWLGSKTELVELIKALVETESIKGSQKDIANIIGNLFGINFKNFSQNVQKITGKIAGNETTFIDKLNKNFTTFINKSEQEKRDTSKKRKKNIS</sequence>
<evidence type="ECO:0000313" key="2">
    <source>
        <dbReference type="Proteomes" id="UP000515808"/>
    </source>
</evidence>
<dbReference type="AlphaFoldDB" id="A0A7G9L6P2"/>
<accession>A0A7G9L6P2</accession>
<reference evidence="1 2" key="1">
    <citation type="submission" date="2020-08" db="EMBL/GenBank/DDBJ databases">
        <title>Polaribacter sp. L12M9 isolated from gut of the Korean scallop.</title>
        <authorList>
            <person name="Jeong Y.S."/>
        </authorList>
    </citation>
    <scope>NUCLEOTIDE SEQUENCE [LARGE SCALE GENOMIC DNA]</scope>
    <source>
        <strain evidence="1 2">L12M9</strain>
    </source>
</reference>
<dbReference type="InterPro" id="IPR018534">
    <property type="entry name" value="Tet_reg_excision_RteC"/>
</dbReference>